<comment type="pathway">
    <text evidence="1">Carbohydrate acid metabolism.</text>
</comment>
<dbReference type="InterPro" id="IPR013785">
    <property type="entry name" value="Aldolase_TIM"/>
</dbReference>
<comment type="similarity">
    <text evidence="2">Belongs to the KHG/KDPG aldolase family.</text>
</comment>
<evidence type="ECO:0000256" key="5">
    <source>
        <dbReference type="ARBA" id="ARBA00023277"/>
    </source>
</evidence>
<dbReference type="RefSeq" id="WP_244684031.1">
    <property type="nucleotide sequence ID" value="NZ_CP095043.1"/>
</dbReference>
<proteinExistence type="inferred from homology"/>
<keyword evidence="5" id="KW-0119">Carbohydrate metabolism</keyword>
<dbReference type="InterPro" id="IPR000887">
    <property type="entry name" value="Aldlse_KDPG_KHG"/>
</dbReference>
<dbReference type="PANTHER" id="PTHR30246">
    <property type="entry name" value="2-KETO-3-DEOXY-6-PHOSPHOGLUCONATE ALDOLASE"/>
    <property type="match status" value="1"/>
</dbReference>
<protein>
    <submittedName>
        <fullName evidence="6">Bifunctional 4-hydroxy-2-oxoglutarate aldolase/2-dehydro-3-deoxy-phosphogluconate aldolase</fullName>
    </submittedName>
</protein>
<evidence type="ECO:0000256" key="3">
    <source>
        <dbReference type="ARBA" id="ARBA00011233"/>
    </source>
</evidence>
<keyword evidence="4" id="KW-0456">Lyase</keyword>
<evidence type="ECO:0000256" key="4">
    <source>
        <dbReference type="ARBA" id="ARBA00023239"/>
    </source>
</evidence>
<evidence type="ECO:0000256" key="1">
    <source>
        <dbReference type="ARBA" id="ARBA00004761"/>
    </source>
</evidence>
<dbReference type="Pfam" id="PF01081">
    <property type="entry name" value="Aldolase"/>
    <property type="match status" value="1"/>
</dbReference>
<name>A0ABY4FSD2_9MICO</name>
<dbReference type="Gene3D" id="3.20.20.70">
    <property type="entry name" value="Aldolase class I"/>
    <property type="match status" value="1"/>
</dbReference>
<organism evidence="6 7">
    <name type="scientific">Leucobacter rhizosphaerae</name>
    <dbReference type="NCBI Taxonomy" id="2932245"/>
    <lineage>
        <taxon>Bacteria</taxon>
        <taxon>Bacillati</taxon>
        <taxon>Actinomycetota</taxon>
        <taxon>Actinomycetes</taxon>
        <taxon>Micrococcales</taxon>
        <taxon>Microbacteriaceae</taxon>
        <taxon>Leucobacter</taxon>
    </lineage>
</organism>
<evidence type="ECO:0000313" key="6">
    <source>
        <dbReference type="EMBL" id="UOQ59175.1"/>
    </source>
</evidence>
<comment type="subunit">
    <text evidence="3">Homotrimer.</text>
</comment>
<dbReference type="EMBL" id="CP095043">
    <property type="protein sequence ID" value="UOQ59175.1"/>
    <property type="molecule type" value="Genomic_DNA"/>
</dbReference>
<evidence type="ECO:0000256" key="2">
    <source>
        <dbReference type="ARBA" id="ARBA00006906"/>
    </source>
</evidence>
<dbReference type="CDD" id="cd00452">
    <property type="entry name" value="KDPG_aldolase"/>
    <property type="match status" value="1"/>
</dbReference>
<evidence type="ECO:0000313" key="7">
    <source>
        <dbReference type="Proteomes" id="UP000831775"/>
    </source>
</evidence>
<dbReference type="SUPFAM" id="SSF51569">
    <property type="entry name" value="Aldolase"/>
    <property type="match status" value="1"/>
</dbReference>
<gene>
    <name evidence="6" type="ORF">MUN76_08910</name>
</gene>
<dbReference type="Proteomes" id="UP000831775">
    <property type="component" value="Chromosome"/>
</dbReference>
<reference evidence="6 7" key="1">
    <citation type="submission" date="2022-04" db="EMBL/GenBank/DDBJ databases">
        <title>Leucobacter sp. isolated from rhizosphere of onion.</title>
        <authorList>
            <person name="Won M."/>
            <person name="Lee C.-M."/>
            <person name="Woen H.-Y."/>
            <person name="Kwon S.-W."/>
        </authorList>
    </citation>
    <scope>NUCLEOTIDE SEQUENCE [LARGE SCALE GENOMIC DNA]</scope>
    <source>
        <strain evidence="6 7">H25R-14</strain>
    </source>
</reference>
<keyword evidence="7" id="KW-1185">Reference proteome</keyword>
<accession>A0ABY4FSD2</accession>
<dbReference type="PANTHER" id="PTHR30246:SF1">
    <property type="entry name" value="2-DEHYDRO-3-DEOXY-6-PHOSPHOGALACTONATE ALDOLASE-RELATED"/>
    <property type="match status" value="1"/>
</dbReference>
<sequence>MSAETRRPIPESLRTSPVVAVLRAADAAAYTPVIDALLAGGVTHLEVTLSTPGTLEAVPRLIERFGATAQIGIGTVTDEGQARRAVATGCGYLVTPTTNAAVIGVAVDAGLPVFPGGFTPTELQAGWALGATAVKVFPASQLGPGYVADLRGPFPGIEVVPSGGVSIDGALDWLRAGACAVSLGGPLLQDAFRGGDLAALTARARELTARIADAGFGGAR</sequence>